<dbReference type="OrthoDB" id="2768412at2"/>
<dbReference type="EMBL" id="RXNT01000016">
    <property type="protein sequence ID" value="RTR28073.1"/>
    <property type="molecule type" value="Genomic_DNA"/>
</dbReference>
<evidence type="ECO:0008006" key="3">
    <source>
        <dbReference type="Google" id="ProtNLM"/>
    </source>
</evidence>
<name>A0A431VY58_9BACI</name>
<proteinExistence type="predicted"/>
<accession>A0A431VY58</accession>
<gene>
    <name evidence="1" type="ORF">EKG37_17370</name>
</gene>
<sequence>MAVKFVSEEFKQEVSELLKFFEEYGIEYDFAYLSDDYDDEDENSKDEEDLIIDENYELPAYFPHSYYEANHTIGELLEVVYDAMKVVEFDENKLIGKKVALFSIDSQIQELIYGFGLDIPTIKESIDEQEYSINIVNGLTSYGIKLIIDDLFDKHLPPVDDYEFFIEISAEDTIDVNIIESLVDAYLFELKSTLDISIQLSPRLSYLTSEDELDFRVDTTRLRPLLRGKGVHELLKLYNSSLSSANYEILVLTYTKVIEYVSQTVIQQDLINSATKKLFSSRALNPDANYILELGKIFESNRNNQKDYFAIKLTIETCCDLNEIVTIAPPLLRFTKKLSTESKNDDKIKAFEEVANAISNTRNMFAHAKTNYEKKGMECPTEQLEAFSKCLDILAQQVIRWFAKEHEDNRVI</sequence>
<dbReference type="RefSeq" id="WP_126410077.1">
    <property type="nucleotide sequence ID" value="NZ_RXNT01000016.1"/>
</dbReference>
<dbReference type="Proteomes" id="UP000271374">
    <property type="component" value="Unassembled WGS sequence"/>
</dbReference>
<keyword evidence="2" id="KW-1185">Reference proteome</keyword>
<comment type="caution">
    <text evidence="1">The sequence shown here is derived from an EMBL/GenBank/DDBJ whole genome shotgun (WGS) entry which is preliminary data.</text>
</comment>
<protein>
    <recommendedName>
        <fullName evidence="3">Apea-like HEPN domain-containing protein</fullName>
    </recommendedName>
</protein>
<reference evidence="1 2" key="1">
    <citation type="submission" date="2018-12" db="EMBL/GenBank/DDBJ databases">
        <title>Bacillus yapensis draft genome sequence.</title>
        <authorList>
            <person name="Yu L."/>
            <person name="Xu X."/>
            <person name="Tang X."/>
        </authorList>
    </citation>
    <scope>NUCLEOTIDE SEQUENCE [LARGE SCALE GENOMIC DNA]</scope>
    <source>
        <strain evidence="1 2">XXST-01</strain>
    </source>
</reference>
<evidence type="ECO:0000313" key="1">
    <source>
        <dbReference type="EMBL" id="RTR28073.1"/>
    </source>
</evidence>
<evidence type="ECO:0000313" key="2">
    <source>
        <dbReference type="Proteomes" id="UP000271374"/>
    </source>
</evidence>
<dbReference type="AlphaFoldDB" id="A0A431VY58"/>
<organism evidence="1 2">
    <name type="scientific">Bacillus yapensis</name>
    <dbReference type="NCBI Taxonomy" id="2492960"/>
    <lineage>
        <taxon>Bacteria</taxon>
        <taxon>Bacillati</taxon>
        <taxon>Bacillota</taxon>
        <taxon>Bacilli</taxon>
        <taxon>Bacillales</taxon>
        <taxon>Bacillaceae</taxon>
        <taxon>Bacillus</taxon>
    </lineage>
</organism>